<feature type="region of interest" description="Disordered" evidence="1">
    <location>
        <begin position="1"/>
        <end position="55"/>
    </location>
</feature>
<sequence>MSSTAMEAPVSSPLHSRTSSTATTTTTTSSSLTAATTAPATMQSSPPPPPSTSDLLRDLTLVAEAAKRAQVAVLVRDFEDCGLA</sequence>
<proteinExistence type="predicted"/>
<reference evidence="2 3" key="1">
    <citation type="submission" date="2017-06" db="EMBL/GenBank/DDBJ databases">
        <title>Ant-infecting Ophiocordyceps genomes reveal a high diversity of potential behavioral manipulation genes and a possible major role for enterotoxins.</title>
        <authorList>
            <person name="De Bekker C."/>
            <person name="Evans H.C."/>
            <person name="Brachmann A."/>
            <person name="Hughes D.P."/>
        </authorList>
    </citation>
    <scope>NUCLEOTIDE SEQUENCE [LARGE SCALE GENOMIC DNA]</scope>
    <source>
        <strain evidence="2 3">Map16</strain>
    </source>
</reference>
<organism evidence="2 3">
    <name type="scientific">Ophiocordyceps camponoti-rufipedis</name>
    <dbReference type="NCBI Taxonomy" id="2004952"/>
    <lineage>
        <taxon>Eukaryota</taxon>
        <taxon>Fungi</taxon>
        <taxon>Dikarya</taxon>
        <taxon>Ascomycota</taxon>
        <taxon>Pezizomycotina</taxon>
        <taxon>Sordariomycetes</taxon>
        <taxon>Hypocreomycetidae</taxon>
        <taxon>Hypocreales</taxon>
        <taxon>Ophiocordycipitaceae</taxon>
        <taxon>Ophiocordyceps</taxon>
    </lineage>
</organism>
<evidence type="ECO:0000256" key="1">
    <source>
        <dbReference type="SAM" id="MobiDB-lite"/>
    </source>
</evidence>
<name>A0A2C5YNB5_9HYPO</name>
<dbReference type="EMBL" id="NJES01000825">
    <property type="protein sequence ID" value="PHH69103.1"/>
    <property type="molecule type" value="Genomic_DNA"/>
</dbReference>
<gene>
    <name evidence="2" type="ORF">CDD80_7011</name>
</gene>
<keyword evidence="3" id="KW-1185">Reference proteome</keyword>
<comment type="caution">
    <text evidence="2">The sequence shown here is derived from an EMBL/GenBank/DDBJ whole genome shotgun (WGS) entry which is preliminary data.</text>
</comment>
<evidence type="ECO:0000313" key="2">
    <source>
        <dbReference type="EMBL" id="PHH69103.1"/>
    </source>
</evidence>
<dbReference type="Proteomes" id="UP000226431">
    <property type="component" value="Unassembled WGS sequence"/>
</dbReference>
<dbReference type="AlphaFoldDB" id="A0A2C5YNB5"/>
<feature type="compositionally biased region" description="Low complexity" evidence="1">
    <location>
        <begin position="18"/>
        <end position="44"/>
    </location>
</feature>
<evidence type="ECO:0000313" key="3">
    <source>
        <dbReference type="Proteomes" id="UP000226431"/>
    </source>
</evidence>
<protein>
    <submittedName>
        <fullName evidence="2">Uncharacterized protein</fullName>
    </submittedName>
</protein>
<accession>A0A2C5YNB5</accession>
<dbReference type="OrthoDB" id="4157208at2759"/>